<evidence type="ECO:0000256" key="1">
    <source>
        <dbReference type="ARBA" id="ARBA00006739"/>
    </source>
</evidence>
<dbReference type="FunFam" id="3.90.550.10:FF:000122">
    <property type="entry name" value="Dolichol-phosphate mannosyltransferase subunit 1"/>
    <property type="match status" value="1"/>
</dbReference>
<dbReference type="STRING" id="2041.AERYTH_06220"/>
<name>A0A0U4C803_9ACTN</name>
<keyword evidence="3" id="KW-0808">Transferase</keyword>
<evidence type="ECO:0000256" key="2">
    <source>
        <dbReference type="ARBA" id="ARBA00022676"/>
    </source>
</evidence>
<protein>
    <recommendedName>
        <fullName evidence="4">Glycosyltransferase 2-like domain-containing protein</fullName>
    </recommendedName>
</protein>
<proteinExistence type="inferred from homology"/>
<dbReference type="InterPro" id="IPR001173">
    <property type="entry name" value="Glyco_trans_2-like"/>
</dbReference>
<evidence type="ECO:0000313" key="5">
    <source>
        <dbReference type="EMBL" id="ALX04315.1"/>
    </source>
</evidence>
<dbReference type="OrthoDB" id="9810303at2"/>
<dbReference type="GO" id="GO:0009247">
    <property type="term" value="P:glycolipid biosynthetic process"/>
    <property type="evidence" value="ECO:0007669"/>
    <property type="project" value="TreeGrafter"/>
</dbReference>
<dbReference type="PATRIC" id="fig|2041.4.peg.1306"/>
<reference evidence="5 6" key="1">
    <citation type="journal article" date="1991" name="Int. J. Syst. Bacteriol.">
        <title>Description of the erythromycin-producing bacterium Arthrobacter sp. strain NRRL B-3381 as Aeromicrobium erythreum gen. nov., sp. nov.</title>
        <authorList>
            <person name="Miller E.S."/>
            <person name="Woese C.R."/>
            <person name="Brenner S."/>
        </authorList>
    </citation>
    <scope>NUCLEOTIDE SEQUENCE [LARGE SCALE GENOMIC DNA]</scope>
    <source>
        <strain evidence="5 6">AR18</strain>
    </source>
</reference>
<comment type="similarity">
    <text evidence="1">Belongs to the glycosyltransferase 2 family.</text>
</comment>
<organism evidence="5 6">
    <name type="scientific">Aeromicrobium erythreum</name>
    <dbReference type="NCBI Taxonomy" id="2041"/>
    <lineage>
        <taxon>Bacteria</taxon>
        <taxon>Bacillati</taxon>
        <taxon>Actinomycetota</taxon>
        <taxon>Actinomycetes</taxon>
        <taxon>Propionibacteriales</taxon>
        <taxon>Nocardioidaceae</taxon>
        <taxon>Aeromicrobium</taxon>
    </lineage>
</organism>
<dbReference type="Pfam" id="PF00535">
    <property type="entry name" value="Glycos_transf_2"/>
    <property type="match status" value="1"/>
</dbReference>
<dbReference type="PANTHER" id="PTHR43398">
    <property type="entry name" value="DOLICHOL-PHOSPHATE MANNOSYLTRANSFERASE SUBUNIT 1"/>
    <property type="match status" value="1"/>
</dbReference>
<keyword evidence="2" id="KW-0328">Glycosyltransferase</keyword>
<accession>A0A0U4C803</accession>
<dbReference type="AlphaFoldDB" id="A0A0U4C803"/>
<feature type="domain" description="Glycosyltransferase 2-like" evidence="4">
    <location>
        <begin position="5"/>
        <end position="166"/>
    </location>
</feature>
<sequence length="248" mass="27153">MRNIVIVPTYEERDSIVVLLDALAATAPDADVLVVDDASPDGTADVVRAHPRFGPHVHLLERSGKDGLGAAYRAGFQWALQHGYEGIVQMDADLSHPPERVPALLDALRDVDVAVGSRYVPGGGSRGWPWRRRLLSRAGNVYVRAVLGLHVHDCTAGFKAFRAEALVAVGALTSRSEGYSFQVENTWRAERAGLRVRELPIVFTERTAGASKMSTSIALEALRLPLVWRREELRHALAPRRRVEVGAA</sequence>
<evidence type="ECO:0000313" key="6">
    <source>
        <dbReference type="Proteomes" id="UP000067689"/>
    </source>
</evidence>
<dbReference type="Gene3D" id="3.90.550.10">
    <property type="entry name" value="Spore Coat Polysaccharide Biosynthesis Protein SpsA, Chain A"/>
    <property type="match status" value="1"/>
</dbReference>
<dbReference type="Proteomes" id="UP000067689">
    <property type="component" value="Chromosome"/>
</dbReference>
<gene>
    <name evidence="5" type="ORF">AERYTH_06220</name>
</gene>
<keyword evidence="6" id="KW-1185">Reference proteome</keyword>
<dbReference type="PANTHER" id="PTHR43398:SF1">
    <property type="entry name" value="DOLICHOL-PHOSPHATE MANNOSYLTRANSFERASE SUBUNIT 1"/>
    <property type="match status" value="1"/>
</dbReference>
<evidence type="ECO:0000259" key="4">
    <source>
        <dbReference type="Pfam" id="PF00535"/>
    </source>
</evidence>
<dbReference type="InterPro" id="IPR029044">
    <property type="entry name" value="Nucleotide-diphossugar_trans"/>
</dbReference>
<dbReference type="CDD" id="cd06442">
    <property type="entry name" value="DPM1_like"/>
    <property type="match status" value="1"/>
</dbReference>
<dbReference type="GO" id="GO:0016020">
    <property type="term" value="C:membrane"/>
    <property type="evidence" value="ECO:0007669"/>
    <property type="project" value="GOC"/>
</dbReference>
<dbReference type="EMBL" id="CP011502">
    <property type="protein sequence ID" value="ALX04315.1"/>
    <property type="molecule type" value="Genomic_DNA"/>
</dbReference>
<dbReference type="RefSeq" id="WP_067856050.1">
    <property type="nucleotide sequence ID" value="NZ_CP011502.1"/>
</dbReference>
<dbReference type="InterPro" id="IPR039528">
    <property type="entry name" value="DPM1-like"/>
</dbReference>
<dbReference type="SUPFAM" id="SSF53448">
    <property type="entry name" value="Nucleotide-diphospho-sugar transferases"/>
    <property type="match status" value="1"/>
</dbReference>
<dbReference type="KEGG" id="aer:AERYTH_06220"/>
<evidence type="ECO:0000256" key="3">
    <source>
        <dbReference type="ARBA" id="ARBA00022679"/>
    </source>
</evidence>
<dbReference type="GO" id="GO:0004582">
    <property type="term" value="F:dolichyl-phosphate beta-D-mannosyltransferase activity"/>
    <property type="evidence" value="ECO:0007669"/>
    <property type="project" value="InterPro"/>
</dbReference>